<organism evidence="1 2">
    <name type="scientific">Mycobacterium kansasii</name>
    <dbReference type="NCBI Taxonomy" id="1768"/>
    <lineage>
        <taxon>Bacteria</taxon>
        <taxon>Bacillati</taxon>
        <taxon>Actinomycetota</taxon>
        <taxon>Actinomycetes</taxon>
        <taxon>Mycobacteriales</taxon>
        <taxon>Mycobacteriaceae</taxon>
        <taxon>Mycobacterium</taxon>
    </lineage>
</organism>
<sequence>MGAAVAALRAAFDDIHVMHVCDENCPDNCDLSDYSEAAYRHHDEHNFDVREAIHDRASALVEALEEWLGAPTDGHTESPRSGALVVPLVASREPILYQQWWDREANRAEITDTLAQLADGSEAEYTLHELMLQVFQSEHAGTTWLQVHGLAADAHVSLDIDPAYDSQGVLDGVNVVLNLDVEVANTRRHWLSVSVYVAHPRAVFRPQASETEVGLGAVIDEALALINQEIAERDDFAATARQLLPSTTRQ</sequence>
<gene>
    <name evidence="1" type="ORF">BZL29_7691</name>
</gene>
<name>A0A1V3WE88_MYCKA</name>
<evidence type="ECO:0000313" key="1">
    <source>
        <dbReference type="EMBL" id="OOK65307.1"/>
    </source>
</evidence>
<reference evidence="1 2" key="1">
    <citation type="submission" date="2017-02" db="EMBL/GenBank/DDBJ databases">
        <title>Complete genome sequences of Mycobacterium kansasii strains isolated from rhesus macaques.</title>
        <authorList>
            <person name="Panda A."/>
            <person name="Nagaraj S."/>
            <person name="Zhao X."/>
            <person name="Tettelin H."/>
            <person name="Detolla L.J."/>
        </authorList>
    </citation>
    <scope>NUCLEOTIDE SEQUENCE [LARGE SCALE GENOMIC DNA]</scope>
    <source>
        <strain evidence="1 2">11-3469</strain>
    </source>
</reference>
<comment type="caution">
    <text evidence="1">The sequence shown here is derived from an EMBL/GenBank/DDBJ whole genome shotgun (WGS) entry which is preliminary data.</text>
</comment>
<dbReference type="Proteomes" id="UP000188532">
    <property type="component" value="Unassembled WGS sequence"/>
</dbReference>
<protein>
    <submittedName>
        <fullName evidence="1">Uncharacterized protein</fullName>
    </submittedName>
</protein>
<evidence type="ECO:0000313" key="2">
    <source>
        <dbReference type="Proteomes" id="UP000188532"/>
    </source>
</evidence>
<accession>A0A1V3WE88</accession>
<proteinExistence type="predicted"/>
<dbReference type="AlphaFoldDB" id="A0A1V3WE88"/>
<dbReference type="EMBL" id="MVBN01000011">
    <property type="protein sequence ID" value="OOK65307.1"/>
    <property type="molecule type" value="Genomic_DNA"/>
</dbReference>